<proteinExistence type="predicted"/>
<sequence>MMASNVRPSRKDLKSATNMRFSSEYKGNSKQLRNSKTAKERVLSHDEHQVLKSQGKLKPSVSPPNTDVHHDQRRVAEGKILVQPNSLGNQLRQYVKGKATEDDELVKHMSNLPVYLQRMEGGENLQDKAFNVGVLDWARLEKWKYTQKSSQTSGHNNVSSTSSISLRTTIKSSTFSSAAQQGTHAHQSEQNQSFNPSQKDGFPRGAKPSSQKGLRFQDLETSPKGNLGGNRKIPRASKSSASNNSVRRKKESTWDDNVKKRVEETKEFNPNRKALDRTYVVSPGSKEKLSDGSDETKKRTRKSKSSLKESRELLDENLLEASQKSLSGGFPMEDVCSDELGSDIPHSCPLPKVETKVEPILTAHSLANSPRVEFSSDAFQTPYSNKTSNILSQGKEAEQNTLEDMNANVVENLKLLDQEMAATKSRNPSPNRRFSFSLSRSRIGRSFSLKEGSTVPQLSSPYVSVKSGPVKSEEVSCLADSNRERINGPNRARSSPLRRILDPLLRSKGSNPVHAAETVQPKESLSYISLRPITGCESLPNEKREPSTTQALLQLIIKNGLPLFRFVVDNNSNFLAASTKNLAYGKDDCDENYTFYSVTEIKRKSSGWISQGSKMKSCGYAYNAVGQMKVSNSRFIDLTGQKLKGESIVRESVLSGVELTHENQASPQFMLSRELAAVVQKMPSEQQKDTDVIEKGLTECMSRDGCSVNFADNGNGNSTTVILPADVHGLPKEGAPSPLIERWKSGGLCDCGGWDVGCKLRILTKHNQNCKFRCSSNCCTNSDRFELYLQGGTQQSKPMLSLVPLNKEIYSVEFNSSVSLLQAFFVCITVLGCQKSSDISEMNSLCEAKSFEAESVVNGNGIRSTPQNIFSEKIPAKYAPNPPTSPVGRV</sequence>
<accession>A0ACC1AQJ5</accession>
<keyword evidence="2" id="KW-1185">Reference proteome</keyword>
<evidence type="ECO:0000313" key="2">
    <source>
        <dbReference type="Proteomes" id="UP001164250"/>
    </source>
</evidence>
<organism evidence="1 2">
    <name type="scientific">Pistacia atlantica</name>
    <dbReference type="NCBI Taxonomy" id="434234"/>
    <lineage>
        <taxon>Eukaryota</taxon>
        <taxon>Viridiplantae</taxon>
        <taxon>Streptophyta</taxon>
        <taxon>Embryophyta</taxon>
        <taxon>Tracheophyta</taxon>
        <taxon>Spermatophyta</taxon>
        <taxon>Magnoliopsida</taxon>
        <taxon>eudicotyledons</taxon>
        <taxon>Gunneridae</taxon>
        <taxon>Pentapetalae</taxon>
        <taxon>rosids</taxon>
        <taxon>malvids</taxon>
        <taxon>Sapindales</taxon>
        <taxon>Anacardiaceae</taxon>
        <taxon>Pistacia</taxon>
    </lineage>
</organism>
<dbReference type="EMBL" id="CM047905">
    <property type="protein sequence ID" value="KAJ0088937.1"/>
    <property type="molecule type" value="Genomic_DNA"/>
</dbReference>
<evidence type="ECO:0000313" key="1">
    <source>
        <dbReference type="EMBL" id="KAJ0088937.1"/>
    </source>
</evidence>
<protein>
    <submittedName>
        <fullName evidence="1">Uncharacterized protein</fullName>
    </submittedName>
</protein>
<comment type="caution">
    <text evidence="1">The sequence shown here is derived from an EMBL/GenBank/DDBJ whole genome shotgun (WGS) entry which is preliminary data.</text>
</comment>
<gene>
    <name evidence="1" type="ORF">Patl1_31750</name>
</gene>
<name>A0ACC1AQJ5_9ROSI</name>
<dbReference type="Proteomes" id="UP001164250">
    <property type="component" value="Chromosome 9"/>
</dbReference>
<reference evidence="2" key="1">
    <citation type="journal article" date="2023" name="G3 (Bethesda)">
        <title>Genome assembly and association tests identify interacting loci associated with vigor, precocity, and sex in interspecific pistachio rootstocks.</title>
        <authorList>
            <person name="Palmer W."/>
            <person name="Jacygrad E."/>
            <person name="Sagayaradj S."/>
            <person name="Cavanaugh K."/>
            <person name="Han R."/>
            <person name="Bertier L."/>
            <person name="Beede B."/>
            <person name="Kafkas S."/>
            <person name="Golino D."/>
            <person name="Preece J."/>
            <person name="Michelmore R."/>
        </authorList>
    </citation>
    <scope>NUCLEOTIDE SEQUENCE [LARGE SCALE GENOMIC DNA]</scope>
</reference>